<sequence length="128" mass="14421">MFACNADQHILEWCYRSQWPKESYEPYSSNGTSPHSSNSASTYSLFEDSDHCEEMEGGGDQQDYMAAGPSGTQSSSHGPQLPSRKASAEIDEDIELNALFQRIQGLCKEISDRVLLVERRSYRNIILH</sequence>
<gene>
    <name evidence="2" type="ORF">GCK32_003968</name>
</gene>
<evidence type="ECO:0000313" key="2">
    <source>
        <dbReference type="EMBL" id="KAK5966946.1"/>
    </source>
</evidence>
<evidence type="ECO:0000256" key="1">
    <source>
        <dbReference type="SAM" id="MobiDB-lite"/>
    </source>
</evidence>
<accession>A0AAN8IBN2</accession>
<protein>
    <submittedName>
        <fullName evidence="2">Uncharacterized protein</fullName>
    </submittedName>
</protein>
<feature type="region of interest" description="Disordered" evidence="1">
    <location>
        <begin position="24"/>
        <end position="86"/>
    </location>
</feature>
<comment type="caution">
    <text evidence="2">The sequence shown here is derived from an EMBL/GenBank/DDBJ whole genome shotgun (WGS) entry which is preliminary data.</text>
</comment>
<feature type="compositionally biased region" description="Low complexity" evidence="1">
    <location>
        <begin position="26"/>
        <end position="44"/>
    </location>
</feature>
<dbReference type="Proteomes" id="UP001331761">
    <property type="component" value="Unassembled WGS sequence"/>
</dbReference>
<keyword evidence="3" id="KW-1185">Reference proteome</keyword>
<reference evidence="2 3" key="1">
    <citation type="submission" date="2019-10" db="EMBL/GenBank/DDBJ databases">
        <title>Assembly and Annotation for the nematode Trichostrongylus colubriformis.</title>
        <authorList>
            <person name="Martin J."/>
        </authorList>
    </citation>
    <scope>NUCLEOTIDE SEQUENCE [LARGE SCALE GENOMIC DNA]</scope>
    <source>
        <strain evidence="2">G859</strain>
        <tissue evidence="2">Whole worm</tissue>
    </source>
</reference>
<name>A0AAN8IBN2_TRICO</name>
<dbReference type="EMBL" id="WIXE01022953">
    <property type="protein sequence ID" value="KAK5966946.1"/>
    <property type="molecule type" value="Genomic_DNA"/>
</dbReference>
<evidence type="ECO:0000313" key="3">
    <source>
        <dbReference type="Proteomes" id="UP001331761"/>
    </source>
</evidence>
<organism evidence="2 3">
    <name type="scientific">Trichostrongylus colubriformis</name>
    <name type="common">Black scour worm</name>
    <dbReference type="NCBI Taxonomy" id="6319"/>
    <lineage>
        <taxon>Eukaryota</taxon>
        <taxon>Metazoa</taxon>
        <taxon>Ecdysozoa</taxon>
        <taxon>Nematoda</taxon>
        <taxon>Chromadorea</taxon>
        <taxon>Rhabditida</taxon>
        <taxon>Rhabditina</taxon>
        <taxon>Rhabditomorpha</taxon>
        <taxon>Strongyloidea</taxon>
        <taxon>Trichostrongylidae</taxon>
        <taxon>Trichostrongylus</taxon>
    </lineage>
</organism>
<dbReference type="AlphaFoldDB" id="A0AAN8IBN2"/>
<proteinExistence type="predicted"/>